<evidence type="ECO:0000256" key="4">
    <source>
        <dbReference type="ARBA" id="ARBA00022448"/>
    </source>
</evidence>
<evidence type="ECO:0000256" key="12">
    <source>
        <dbReference type="ARBA" id="ARBA00026028"/>
    </source>
</evidence>
<keyword evidence="21" id="KW-1185">Reference proteome</keyword>
<feature type="compositionally biased region" description="Basic and acidic residues" evidence="17">
    <location>
        <begin position="268"/>
        <end position="277"/>
    </location>
</feature>
<dbReference type="GO" id="GO:0051205">
    <property type="term" value="P:protein insertion into membrane"/>
    <property type="evidence" value="ECO:0007669"/>
    <property type="project" value="TreeGrafter"/>
</dbReference>
<feature type="transmembrane region" description="Helical" evidence="18">
    <location>
        <begin position="38"/>
        <end position="60"/>
    </location>
</feature>
<keyword evidence="9 18" id="KW-0472">Membrane</keyword>
<protein>
    <recommendedName>
        <fullName evidence="3">Membrane protein insertase YidC</fullName>
    </recommendedName>
    <alternativeName>
        <fullName evidence="15">Foldase YidC</fullName>
    </alternativeName>
    <alternativeName>
        <fullName evidence="14">Membrane integrase YidC</fullName>
    </alternativeName>
    <alternativeName>
        <fullName evidence="13">Membrane protein YidC</fullName>
    </alternativeName>
</protein>
<evidence type="ECO:0000256" key="18">
    <source>
        <dbReference type="SAM" id="Phobius"/>
    </source>
</evidence>
<evidence type="ECO:0000256" key="7">
    <source>
        <dbReference type="ARBA" id="ARBA00022927"/>
    </source>
</evidence>
<evidence type="ECO:0000256" key="3">
    <source>
        <dbReference type="ARBA" id="ARBA00015325"/>
    </source>
</evidence>
<dbReference type="GO" id="GO:0015031">
    <property type="term" value="P:protein transport"/>
    <property type="evidence" value="ECO:0007669"/>
    <property type="project" value="UniProtKB-KW"/>
</dbReference>
<dbReference type="EMBL" id="VFMN01000001">
    <property type="protein sequence ID" value="TQJ08354.1"/>
    <property type="molecule type" value="Genomic_DNA"/>
</dbReference>
<evidence type="ECO:0000256" key="1">
    <source>
        <dbReference type="ARBA" id="ARBA00004651"/>
    </source>
</evidence>
<comment type="caution">
    <text evidence="20">The sequence shown here is derived from an EMBL/GenBank/DDBJ whole genome shotgun (WGS) entry which is preliminary data.</text>
</comment>
<keyword evidence="6 16" id="KW-0812">Transmembrane</keyword>
<name>A0A542DZI0_9MICO</name>
<comment type="similarity">
    <text evidence="2">Belongs to the OXA1/ALB3/YidC family. Type 1 subfamily.</text>
</comment>
<dbReference type="OrthoDB" id="9780552at2"/>
<evidence type="ECO:0000256" key="15">
    <source>
        <dbReference type="ARBA" id="ARBA00033342"/>
    </source>
</evidence>
<accession>A0A542DZI0</accession>
<comment type="subunit">
    <text evidence="12">Interacts with the Sec translocase complex via SecD. Specifically interacts with transmembrane segments of nascent integral membrane proteins during membrane integration.</text>
</comment>
<comment type="subcellular location">
    <subcellularLocation>
        <location evidence="1">Cell membrane</location>
        <topology evidence="1">Multi-pass membrane protein</topology>
    </subcellularLocation>
    <subcellularLocation>
        <location evidence="16">Membrane</location>
        <topology evidence="16">Multi-pass membrane protein</topology>
    </subcellularLocation>
</comment>
<evidence type="ECO:0000256" key="11">
    <source>
        <dbReference type="ARBA" id="ARBA00025034"/>
    </source>
</evidence>
<keyword evidence="5" id="KW-1003">Cell membrane</keyword>
<dbReference type="InterPro" id="IPR028055">
    <property type="entry name" value="YidC/Oxa/ALB_C"/>
</dbReference>
<dbReference type="NCBIfam" id="NF002350">
    <property type="entry name" value="PRK01315.1"/>
    <property type="match status" value="1"/>
</dbReference>
<proteinExistence type="inferred from homology"/>
<evidence type="ECO:0000256" key="8">
    <source>
        <dbReference type="ARBA" id="ARBA00022989"/>
    </source>
</evidence>
<dbReference type="InterPro" id="IPR001708">
    <property type="entry name" value="YidC/ALB3/OXA1/COX18"/>
</dbReference>
<feature type="transmembrane region" description="Helical" evidence="18">
    <location>
        <begin position="180"/>
        <end position="200"/>
    </location>
</feature>
<dbReference type="InterPro" id="IPR047196">
    <property type="entry name" value="YidC_ALB_C"/>
</dbReference>
<feature type="region of interest" description="Disordered" evidence="17">
    <location>
        <begin position="267"/>
        <end position="340"/>
    </location>
</feature>
<evidence type="ECO:0000256" key="9">
    <source>
        <dbReference type="ARBA" id="ARBA00023136"/>
    </source>
</evidence>
<keyword evidence="8 18" id="KW-1133">Transmembrane helix</keyword>
<evidence type="ECO:0000256" key="2">
    <source>
        <dbReference type="ARBA" id="ARBA00010527"/>
    </source>
</evidence>
<keyword evidence="7" id="KW-0653">Protein transport</keyword>
<organism evidence="20 21">
    <name type="scientific">Lapillicoccus jejuensis</name>
    <dbReference type="NCBI Taxonomy" id="402171"/>
    <lineage>
        <taxon>Bacteria</taxon>
        <taxon>Bacillati</taxon>
        <taxon>Actinomycetota</taxon>
        <taxon>Actinomycetes</taxon>
        <taxon>Micrococcales</taxon>
        <taxon>Intrasporangiaceae</taxon>
        <taxon>Lapillicoccus</taxon>
    </lineage>
</organism>
<evidence type="ECO:0000256" key="6">
    <source>
        <dbReference type="ARBA" id="ARBA00022692"/>
    </source>
</evidence>
<dbReference type="Proteomes" id="UP000317893">
    <property type="component" value="Unassembled WGS sequence"/>
</dbReference>
<dbReference type="Pfam" id="PF02096">
    <property type="entry name" value="60KD_IMP"/>
    <property type="match status" value="1"/>
</dbReference>
<evidence type="ECO:0000313" key="21">
    <source>
        <dbReference type="Proteomes" id="UP000317893"/>
    </source>
</evidence>
<dbReference type="GO" id="GO:0005886">
    <property type="term" value="C:plasma membrane"/>
    <property type="evidence" value="ECO:0007669"/>
    <property type="project" value="UniProtKB-SubCell"/>
</dbReference>
<dbReference type="AlphaFoldDB" id="A0A542DZI0"/>
<reference evidence="20 21" key="1">
    <citation type="submission" date="2019-06" db="EMBL/GenBank/DDBJ databases">
        <title>Sequencing the genomes of 1000 actinobacteria strains.</title>
        <authorList>
            <person name="Klenk H.-P."/>
        </authorList>
    </citation>
    <scope>NUCLEOTIDE SEQUENCE [LARGE SCALE GENOMIC DNA]</scope>
    <source>
        <strain evidence="20 21">DSM 18607</strain>
    </source>
</reference>
<evidence type="ECO:0000259" key="19">
    <source>
        <dbReference type="Pfam" id="PF02096"/>
    </source>
</evidence>
<evidence type="ECO:0000256" key="16">
    <source>
        <dbReference type="RuleBase" id="RU003945"/>
    </source>
</evidence>
<feature type="transmembrane region" description="Helical" evidence="18">
    <location>
        <begin position="220"/>
        <end position="245"/>
    </location>
</feature>
<evidence type="ECO:0000313" key="20">
    <source>
        <dbReference type="EMBL" id="TQJ08354.1"/>
    </source>
</evidence>
<feature type="domain" description="Membrane insertase YidC/Oxa/ALB C-terminal" evidence="19">
    <location>
        <begin position="40"/>
        <end position="259"/>
    </location>
</feature>
<keyword evidence="10" id="KW-0143">Chaperone</keyword>
<evidence type="ECO:0000256" key="14">
    <source>
        <dbReference type="ARBA" id="ARBA00033245"/>
    </source>
</evidence>
<evidence type="ECO:0000256" key="5">
    <source>
        <dbReference type="ARBA" id="ARBA00022475"/>
    </source>
</evidence>
<dbReference type="GO" id="GO:0032977">
    <property type="term" value="F:membrane insertase activity"/>
    <property type="evidence" value="ECO:0007669"/>
    <property type="project" value="InterPro"/>
</dbReference>
<evidence type="ECO:0000256" key="17">
    <source>
        <dbReference type="SAM" id="MobiDB-lite"/>
    </source>
</evidence>
<feature type="compositionally biased region" description="Basic residues" evidence="17">
    <location>
        <begin position="310"/>
        <end position="324"/>
    </location>
</feature>
<dbReference type="PANTHER" id="PTHR12428">
    <property type="entry name" value="OXA1"/>
    <property type="match status" value="1"/>
</dbReference>
<keyword evidence="4" id="KW-0813">Transport</keyword>
<evidence type="ECO:0000256" key="13">
    <source>
        <dbReference type="ARBA" id="ARBA00031538"/>
    </source>
</evidence>
<dbReference type="CDD" id="cd20070">
    <property type="entry name" value="5TM_YidC_Alb3"/>
    <property type="match status" value="1"/>
</dbReference>
<dbReference type="NCBIfam" id="TIGR03592">
    <property type="entry name" value="yidC_oxa1_cterm"/>
    <property type="match status" value="1"/>
</dbReference>
<dbReference type="PANTHER" id="PTHR12428:SF65">
    <property type="entry name" value="CYTOCHROME C OXIDASE ASSEMBLY PROTEIN COX18, MITOCHONDRIAL"/>
    <property type="match status" value="1"/>
</dbReference>
<dbReference type="RefSeq" id="WP_141847880.1">
    <property type="nucleotide sequence ID" value="NZ_BAAAPR010000004.1"/>
</dbReference>
<gene>
    <name evidence="20" type="ORF">FB458_1442</name>
</gene>
<sequence length="340" mass="38242">MYDFFVNLLSPIMWGEAWIMTGWHKLFTLLGIPEDSGWGWALSIVGLTVVIRIILIPLFVKQIHSSRRMQLIQPEMQKIQAKYKGKTDPDSRQAMTQETMALYKDTGTNPFSSCLPILLQSPFFFALFQVLNNLPHVANGQHAPIGPISRSVAGIIEQSTLFGAPLSSHFLGSSDVNTKILTGVLIVLMSLTTFTTQRQLMRKNMPATALTGQFATQQKIILYLMPFFFLISGINFPIGVLLYWLTTNLWSMGQQFYVIRRMPAPGSEAEKEYEERQRRRGKEIKKPQVKGLPAASVQDAVVPMEEKPRQRQQPKGKKRAKRSGPRPGQPGAEPQDNPGT</sequence>
<evidence type="ECO:0000256" key="10">
    <source>
        <dbReference type="ARBA" id="ARBA00023186"/>
    </source>
</evidence>
<comment type="function">
    <text evidence="11">Required for the insertion and/or proper folding and/or complex formation of integral membrane proteins into the membrane. Involved in integration of membrane proteins that insert both dependently and independently of the Sec translocase complex, as well as at least some lipoproteins. Aids folding of multispanning membrane proteins.</text>
</comment>